<dbReference type="KEGG" id="peh:Spb1_38740"/>
<organism evidence="1 2">
    <name type="scientific">Planctopirus ephydatiae</name>
    <dbReference type="NCBI Taxonomy" id="2528019"/>
    <lineage>
        <taxon>Bacteria</taxon>
        <taxon>Pseudomonadati</taxon>
        <taxon>Planctomycetota</taxon>
        <taxon>Planctomycetia</taxon>
        <taxon>Planctomycetales</taxon>
        <taxon>Planctomycetaceae</taxon>
        <taxon>Planctopirus</taxon>
    </lineage>
</organism>
<sequence>MIAAGGNLLTDLQRLVVVLWPPGAVVPACSHFATCWYSVAIRPAGEAIIDFKKAGKPPGTAVRSAIDTKCKESR</sequence>
<name>A0A518GTL7_9PLAN</name>
<protein>
    <submittedName>
        <fullName evidence="1">Uncharacterized protein</fullName>
    </submittedName>
</protein>
<proteinExistence type="predicted"/>
<evidence type="ECO:0000313" key="1">
    <source>
        <dbReference type="EMBL" id="QDV31927.1"/>
    </source>
</evidence>
<dbReference type="Proteomes" id="UP000315349">
    <property type="component" value="Chromosome"/>
</dbReference>
<dbReference type="AlphaFoldDB" id="A0A518GTL7"/>
<keyword evidence="2" id="KW-1185">Reference proteome</keyword>
<dbReference type="EMBL" id="CP036299">
    <property type="protein sequence ID" value="QDV31927.1"/>
    <property type="molecule type" value="Genomic_DNA"/>
</dbReference>
<gene>
    <name evidence="1" type="ORF">Spb1_38740</name>
</gene>
<accession>A0A518GTL7</accession>
<reference evidence="1 2" key="1">
    <citation type="submission" date="2019-02" db="EMBL/GenBank/DDBJ databases">
        <title>Deep-cultivation of Planctomycetes and their phenomic and genomic characterization uncovers novel biology.</title>
        <authorList>
            <person name="Wiegand S."/>
            <person name="Jogler M."/>
            <person name="Boedeker C."/>
            <person name="Pinto D."/>
            <person name="Vollmers J."/>
            <person name="Rivas-Marin E."/>
            <person name="Kohn T."/>
            <person name="Peeters S.H."/>
            <person name="Heuer A."/>
            <person name="Rast P."/>
            <person name="Oberbeckmann S."/>
            <person name="Bunk B."/>
            <person name="Jeske O."/>
            <person name="Meyerdierks A."/>
            <person name="Storesund J.E."/>
            <person name="Kallscheuer N."/>
            <person name="Luecker S."/>
            <person name="Lage O.M."/>
            <person name="Pohl T."/>
            <person name="Merkel B.J."/>
            <person name="Hornburger P."/>
            <person name="Mueller R.-W."/>
            <person name="Bruemmer F."/>
            <person name="Labrenz M."/>
            <person name="Spormann A.M."/>
            <person name="Op den Camp H."/>
            <person name="Overmann J."/>
            <person name="Amann R."/>
            <person name="Jetten M.S.M."/>
            <person name="Mascher T."/>
            <person name="Medema M.H."/>
            <person name="Devos D.P."/>
            <person name="Kaster A.-K."/>
            <person name="Ovreas L."/>
            <person name="Rohde M."/>
            <person name="Galperin M.Y."/>
            <person name="Jogler C."/>
        </authorList>
    </citation>
    <scope>NUCLEOTIDE SEQUENCE [LARGE SCALE GENOMIC DNA]</scope>
    <source>
        <strain evidence="1 2">Spb1</strain>
    </source>
</reference>
<evidence type="ECO:0000313" key="2">
    <source>
        <dbReference type="Proteomes" id="UP000315349"/>
    </source>
</evidence>